<evidence type="ECO:0000259" key="5">
    <source>
        <dbReference type="PROSITE" id="PS50977"/>
    </source>
</evidence>
<dbReference type="InterPro" id="IPR025996">
    <property type="entry name" value="MT1864/Rv1816-like_C"/>
</dbReference>
<dbReference type="EMBL" id="JWIO01000052">
    <property type="protein sequence ID" value="KLL09894.1"/>
    <property type="molecule type" value="Genomic_DNA"/>
</dbReference>
<sequence>MASVTQPVSRRERLRLATIDEIKQTARDQLDEHGAAGVSLRAVARAMGLTPSALYRYFTSRDELIAALAADGFASLADTLEEAFDLAPRDNHARRWLEVTRAYRRWSHEHVTEYMLIFGTLGLGYTPPASQPCDGTERSVAVLFRCMAEAIDAGLIDPSRFAAELTPALRAELEEWRADTRNTIPPEGLAACLIVWTQLHGFLSLELFGHLPPAIRDVGALFDQQMLDVLLRCGYQGPVDFVPGRQEHGRPE</sequence>
<dbReference type="Proteomes" id="UP000035425">
    <property type="component" value="Unassembled WGS sequence"/>
</dbReference>
<accession>A0ABR5EZK4</accession>
<feature type="domain" description="HTH tetR-type" evidence="5">
    <location>
        <begin position="16"/>
        <end position="76"/>
    </location>
</feature>
<dbReference type="PRINTS" id="PR00455">
    <property type="entry name" value="HTHTETR"/>
</dbReference>
<reference evidence="6 7" key="1">
    <citation type="submission" date="2014-12" db="EMBL/GenBank/DDBJ databases">
        <title>Frankia sp. BMG5.1 draft genome.</title>
        <authorList>
            <person name="Gtari M."/>
            <person name="Ghodhbane-Gtari F."/>
            <person name="Nouioui I."/>
            <person name="Ktari A."/>
            <person name="Hezbri K."/>
            <person name="Mimouni W."/>
            <person name="Sbissi I."/>
            <person name="Ayari A."/>
            <person name="Yamanaka T."/>
            <person name="Normand P."/>
            <person name="Tisa L.S."/>
            <person name="Boudabous A."/>
        </authorList>
    </citation>
    <scope>NUCLEOTIDE SEQUENCE [LARGE SCALE GENOMIC DNA]</scope>
    <source>
        <strain evidence="6 7">BMG5.1</strain>
    </source>
</reference>
<evidence type="ECO:0000256" key="4">
    <source>
        <dbReference type="PROSITE-ProRule" id="PRU00335"/>
    </source>
</evidence>
<dbReference type="SUPFAM" id="SSF48498">
    <property type="entry name" value="Tetracyclin repressor-like, C-terminal domain"/>
    <property type="match status" value="1"/>
</dbReference>
<feature type="DNA-binding region" description="H-T-H motif" evidence="4">
    <location>
        <begin position="39"/>
        <end position="58"/>
    </location>
</feature>
<comment type="caution">
    <text evidence="6">The sequence shown here is derived from an EMBL/GenBank/DDBJ whole genome shotgun (WGS) entry which is preliminary data.</text>
</comment>
<dbReference type="SUPFAM" id="SSF46689">
    <property type="entry name" value="Homeodomain-like"/>
    <property type="match status" value="1"/>
</dbReference>
<dbReference type="InterPro" id="IPR001647">
    <property type="entry name" value="HTH_TetR"/>
</dbReference>
<dbReference type="Pfam" id="PF13305">
    <property type="entry name" value="TetR_C_33"/>
    <property type="match status" value="1"/>
</dbReference>
<evidence type="ECO:0000256" key="1">
    <source>
        <dbReference type="ARBA" id="ARBA00023015"/>
    </source>
</evidence>
<evidence type="ECO:0000256" key="2">
    <source>
        <dbReference type="ARBA" id="ARBA00023125"/>
    </source>
</evidence>
<evidence type="ECO:0000256" key="3">
    <source>
        <dbReference type="ARBA" id="ARBA00023163"/>
    </source>
</evidence>
<dbReference type="PANTHER" id="PTHR30055:SF243">
    <property type="entry name" value="HTH-TYPE TRANSCRIPTIONAL REGULATOR RV1816"/>
    <property type="match status" value="1"/>
</dbReference>
<dbReference type="Gene3D" id="1.10.357.10">
    <property type="entry name" value="Tetracycline Repressor, domain 2"/>
    <property type="match status" value="1"/>
</dbReference>
<dbReference type="InterPro" id="IPR036271">
    <property type="entry name" value="Tet_transcr_reg_TetR-rel_C_sf"/>
</dbReference>
<evidence type="ECO:0000313" key="7">
    <source>
        <dbReference type="Proteomes" id="UP000035425"/>
    </source>
</evidence>
<dbReference type="RefSeq" id="WP_047224853.1">
    <property type="nucleotide sequence ID" value="NZ_JWIO01000052.1"/>
</dbReference>
<proteinExistence type="predicted"/>
<gene>
    <name evidence="6" type="ORF">FrCorBMG51_21690</name>
</gene>
<name>A0ABR5EZK4_9ACTN</name>
<organism evidence="6 7">
    <name type="scientific">Protofrankia coriariae</name>
    <dbReference type="NCBI Taxonomy" id="1562887"/>
    <lineage>
        <taxon>Bacteria</taxon>
        <taxon>Bacillati</taxon>
        <taxon>Actinomycetota</taxon>
        <taxon>Actinomycetes</taxon>
        <taxon>Frankiales</taxon>
        <taxon>Frankiaceae</taxon>
        <taxon>Protofrankia</taxon>
    </lineage>
</organism>
<dbReference type="InterPro" id="IPR009057">
    <property type="entry name" value="Homeodomain-like_sf"/>
</dbReference>
<keyword evidence="3" id="KW-0804">Transcription</keyword>
<keyword evidence="7" id="KW-1185">Reference proteome</keyword>
<dbReference type="PANTHER" id="PTHR30055">
    <property type="entry name" value="HTH-TYPE TRANSCRIPTIONAL REGULATOR RUTR"/>
    <property type="match status" value="1"/>
</dbReference>
<evidence type="ECO:0000313" key="6">
    <source>
        <dbReference type="EMBL" id="KLL09894.1"/>
    </source>
</evidence>
<keyword evidence="2 4" id="KW-0238">DNA-binding</keyword>
<dbReference type="InterPro" id="IPR050109">
    <property type="entry name" value="HTH-type_TetR-like_transc_reg"/>
</dbReference>
<dbReference type="PROSITE" id="PS50977">
    <property type="entry name" value="HTH_TETR_2"/>
    <property type="match status" value="1"/>
</dbReference>
<dbReference type="Pfam" id="PF00440">
    <property type="entry name" value="TetR_N"/>
    <property type="match status" value="1"/>
</dbReference>
<protein>
    <submittedName>
        <fullName evidence="6">TetR family transcriptional regulator</fullName>
    </submittedName>
</protein>
<keyword evidence="1" id="KW-0805">Transcription regulation</keyword>